<dbReference type="OrthoDB" id="9815466at2"/>
<dbReference type="Proteomes" id="UP000295328">
    <property type="component" value="Unassembled WGS sequence"/>
</dbReference>
<keyword evidence="1" id="KW-0812">Transmembrane</keyword>
<evidence type="ECO:0008006" key="4">
    <source>
        <dbReference type="Google" id="ProtNLM"/>
    </source>
</evidence>
<evidence type="ECO:0000256" key="1">
    <source>
        <dbReference type="SAM" id="Phobius"/>
    </source>
</evidence>
<feature type="transmembrane region" description="Helical" evidence="1">
    <location>
        <begin position="189"/>
        <end position="218"/>
    </location>
</feature>
<keyword evidence="1" id="KW-0472">Membrane</keyword>
<dbReference type="PANTHER" id="PTHR38454:SF1">
    <property type="entry name" value="INTEGRAL MEMBRANE PROTEIN"/>
    <property type="match status" value="1"/>
</dbReference>
<keyword evidence="1" id="KW-1133">Transmembrane helix</keyword>
<dbReference type="RefSeq" id="WP_133430385.1">
    <property type="nucleotide sequence ID" value="NZ_BMCC01000004.1"/>
</dbReference>
<evidence type="ECO:0000313" key="3">
    <source>
        <dbReference type="Proteomes" id="UP000295328"/>
    </source>
</evidence>
<feature type="transmembrane region" description="Helical" evidence="1">
    <location>
        <begin position="6"/>
        <end position="25"/>
    </location>
</feature>
<feature type="transmembrane region" description="Helical" evidence="1">
    <location>
        <begin position="312"/>
        <end position="333"/>
    </location>
</feature>
<feature type="transmembrane region" description="Helical" evidence="1">
    <location>
        <begin position="78"/>
        <end position="99"/>
    </location>
</feature>
<keyword evidence="3" id="KW-1185">Reference proteome</keyword>
<name>A0A4R6BI42_9STAP</name>
<accession>A0A4R6BI42</accession>
<sequence>MLKRFIRILFIGLMMSLIFYAPDIYRYIAEGVLYIGKGDGLKQMIPFQLYLFEHFKHSGIWYAPDFGLGGDYFTNLSYYYSTSPISYITFILLFFYQLFDHHSVVKQLVDMQYVTAIIKCTLVFAAAYYAAKEIGMKHRSALISGILYSWSTIFYYFTYTWSFFSDVMVYLPLSILGLERLLRRNQPLIFILSIAITVFSNFYLAYYEMIAVGIYFLLRLVRQHDQDILPGVKALLTVIVSAVIGFMMGNIGFIAGVSSFLHNDRTLEKLKVPLLIDWSAKNNLFYGGFHLVVIFVAAIALCSFSLYRYYYYRLFSVITWIMMVGSLTPYVGSMFNGFSMSQRRWVYILAFATAILTGLFIQHLSELSIRQLLSASLPVVIILMISVLVQQDFQYWLFYVPVIIILMACYLKYRGQWLMNIIVLAVAFCQLTLIQDYHYGIQHQYFKTTDYMTEHVYNKQMQQAINQLKKNQVDDLRRITLSDNSSVNLPMYYRFNGTMLYSSIFDKQILKFYEEDLKIAQHKQKNSYYAMLSGRTNLASLYNVDDFITASGDHPTLFDKHSKFQAGGSQYEVSTNPYPLPSVRVADKVFAASSLHTPLEKERAMLEGVVKEQGAAGHFGAPDLLAGTQLTAEQATWRNSILTVDGEEGSLIIKLNKQKITPYTELYLTMKSDIIVPQDKDYYIQVNEKKLMKPKKNYKYRRESKDVVMNIKAADEIRISFPKGKYRINLISLQGEDYSVLKNAYQKYKHQPLKLIKKRFSYEVNLKGDKGTLVVPMPYVNGLKAIVDGEERPIEPVNYLMTGIPVEMTDQKVTIKYTPPYLKWGIVVMISGIAAAALFNKWTKNSRLSI</sequence>
<feature type="transmembrane region" description="Helical" evidence="1">
    <location>
        <begin position="371"/>
        <end position="389"/>
    </location>
</feature>
<dbReference type="PANTHER" id="PTHR38454">
    <property type="entry name" value="INTEGRAL MEMBRANE PROTEIN-RELATED"/>
    <property type="match status" value="1"/>
</dbReference>
<protein>
    <recommendedName>
        <fullName evidence="4">YfhO family protein</fullName>
    </recommendedName>
</protein>
<dbReference type="InterPro" id="IPR018580">
    <property type="entry name" value="Uncharacterised_YfhO"/>
</dbReference>
<gene>
    <name evidence="2" type="ORF">ERX37_09210</name>
</gene>
<feature type="transmembrane region" description="Helical" evidence="1">
    <location>
        <begin position="111"/>
        <end position="129"/>
    </location>
</feature>
<dbReference type="Pfam" id="PF09586">
    <property type="entry name" value="YfhO"/>
    <property type="match status" value="1"/>
</dbReference>
<feature type="transmembrane region" description="Helical" evidence="1">
    <location>
        <begin position="419"/>
        <end position="437"/>
    </location>
</feature>
<evidence type="ECO:0000313" key="2">
    <source>
        <dbReference type="EMBL" id="TDM01283.1"/>
    </source>
</evidence>
<feature type="transmembrane region" description="Helical" evidence="1">
    <location>
        <begin position="283"/>
        <end position="306"/>
    </location>
</feature>
<reference evidence="2 3" key="1">
    <citation type="submission" date="2019-01" db="EMBL/GenBank/DDBJ databases">
        <title>Draft genome sequences of the type strains of six Macrococcus species.</title>
        <authorList>
            <person name="Mazhar S."/>
            <person name="Altermann E."/>
            <person name="Hill C."/>
            <person name="Mcauliffe O."/>
        </authorList>
    </citation>
    <scope>NUCLEOTIDE SEQUENCE [LARGE SCALE GENOMIC DNA]</scope>
    <source>
        <strain evidence="2 3">CCM4809</strain>
    </source>
</reference>
<comment type="caution">
    <text evidence="2">The sequence shown here is derived from an EMBL/GenBank/DDBJ whole genome shotgun (WGS) entry which is preliminary data.</text>
</comment>
<feature type="transmembrane region" description="Helical" evidence="1">
    <location>
        <begin position="396"/>
        <end position="413"/>
    </location>
</feature>
<proteinExistence type="predicted"/>
<feature type="transmembrane region" description="Helical" evidence="1">
    <location>
        <begin position="821"/>
        <end position="839"/>
    </location>
</feature>
<feature type="transmembrane region" description="Helical" evidence="1">
    <location>
        <begin position="238"/>
        <end position="262"/>
    </location>
</feature>
<feature type="transmembrane region" description="Helical" evidence="1">
    <location>
        <begin position="345"/>
        <end position="365"/>
    </location>
</feature>
<dbReference type="EMBL" id="SCWE01000004">
    <property type="protein sequence ID" value="TDM01283.1"/>
    <property type="molecule type" value="Genomic_DNA"/>
</dbReference>
<dbReference type="AlphaFoldDB" id="A0A4R6BI42"/>
<organism evidence="2 3">
    <name type="scientific">Macrococcus hajekii</name>
    <dbReference type="NCBI Taxonomy" id="198482"/>
    <lineage>
        <taxon>Bacteria</taxon>
        <taxon>Bacillati</taxon>
        <taxon>Bacillota</taxon>
        <taxon>Bacilli</taxon>
        <taxon>Bacillales</taxon>
        <taxon>Staphylococcaceae</taxon>
        <taxon>Macrococcus</taxon>
    </lineage>
</organism>
<feature type="transmembrane region" description="Helical" evidence="1">
    <location>
        <begin position="141"/>
        <end position="157"/>
    </location>
</feature>